<dbReference type="FunFam" id="3.40.50.300:FF:001209">
    <property type="entry name" value="ABC transporter, ATP-binding protein"/>
    <property type="match status" value="1"/>
</dbReference>
<dbReference type="eggNOG" id="arCOG00923">
    <property type="taxonomic scope" value="Archaea"/>
</dbReference>
<dbReference type="EMBL" id="CP009552">
    <property type="protein sequence ID" value="AIY89491.1"/>
    <property type="molecule type" value="Genomic_DNA"/>
</dbReference>
<evidence type="ECO:0000313" key="5">
    <source>
        <dbReference type="EMBL" id="AIY89491.1"/>
    </source>
</evidence>
<dbReference type="CDD" id="cd03260">
    <property type="entry name" value="ABC_PstB_phosphate_transporter"/>
    <property type="match status" value="1"/>
</dbReference>
<keyword evidence="2" id="KW-0547">Nucleotide-binding</keyword>
<dbReference type="Pfam" id="PF00005">
    <property type="entry name" value="ABC_tran"/>
    <property type="match status" value="1"/>
</dbReference>
<dbReference type="GO" id="GO:0035435">
    <property type="term" value="P:phosphate ion transmembrane transport"/>
    <property type="evidence" value="ECO:0007669"/>
    <property type="project" value="InterPro"/>
</dbReference>
<evidence type="ECO:0000313" key="6">
    <source>
        <dbReference type="Proteomes" id="UP000030624"/>
    </source>
</evidence>
<dbReference type="HOGENOM" id="CLU_000604_1_22_2"/>
<dbReference type="SMART" id="SM00382">
    <property type="entry name" value="AAA"/>
    <property type="match status" value="1"/>
</dbReference>
<evidence type="ECO:0000256" key="1">
    <source>
        <dbReference type="ARBA" id="ARBA00022448"/>
    </source>
</evidence>
<dbReference type="STRING" id="565033.GACE_0433"/>
<keyword evidence="1" id="KW-0813">Transport</keyword>
<dbReference type="AlphaFoldDB" id="A0A0A7GEU9"/>
<dbReference type="RefSeq" id="WP_048090811.1">
    <property type="nucleotide sequence ID" value="NZ_CP009552.1"/>
</dbReference>
<dbReference type="InterPro" id="IPR027417">
    <property type="entry name" value="P-loop_NTPase"/>
</dbReference>
<dbReference type="KEGG" id="gac:GACE_0433"/>
<dbReference type="GO" id="GO:0005524">
    <property type="term" value="F:ATP binding"/>
    <property type="evidence" value="ECO:0007669"/>
    <property type="project" value="UniProtKB-KW"/>
</dbReference>
<dbReference type="PANTHER" id="PTHR43423">
    <property type="entry name" value="ABC TRANSPORTER I FAMILY MEMBER 17"/>
    <property type="match status" value="1"/>
</dbReference>
<name>A0A0A7GEU9_GEOAI</name>
<dbReference type="InterPro" id="IPR017871">
    <property type="entry name" value="ABC_transporter-like_CS"/>
</dbReference>
<reference evidence="5 6" key="1">
    <citation type="journal article" date="2015" name="Appl. Environ. Microbiol.">
        <title>The Geoglobus acetivorans genome: Fe(III) reduction, acetate utilization, autotrophic growth, and degradation of aromatic compounds in a hyperthermophilic archaeon.</title>
        <authorList>
            <person name="Mardanov A.V."/>
            <person name="Slododkina G.B."/>
            <person name="Slobodkin A.I."/>
            <person name="Beletsky A.V."/>
            <person name="Gavrilov S.N."/>
            <person name="Kublanov I.V."/>
            <person name="Bonch-Osmolovskaya E.A."/>
            <person name="Skryabin K.G."/>
            <person name="Ravin N.V."/>
        </authorList>
    </citation>
    <scope>NUCLEOTIDE SEQUENCE [LARGE SCALE GENOMIC DNA]</scope>
    <source>
        <strain evidence="5 6">SBH6</strain>
    </source>
</reference>
<dbReference type="PROSITE" id="PS00211">
    <property type="entry name" value="ABC_TRANSPORTER_1"/>
    <property type="match status" value="1"/>
</dbReference>
<sequence length="227" mass="25152">MIELLNVRKNIKGKEILRGVNLTVAKKEVMVIAGPSGSGKSTLLRCINRLTEIDDGEILIDGISIRDYDPIRLRRIVGMVSQFPVMFEGSVRENIAWGLKHFSKDGSIEWTVEKLAAEIGIGDLLDEDAGKLSGGEQQRVAIARTLALKPEILLLDEPTASLDPENARKIENLILKLVRARELTVLWVTHDVEQAKRIGDRVAVMKAGRIVAINVPGRVSWGDVYVR</sequence>
<keyword evidence="3 5" id="KW-0067">ATP-binding</keyword>
<dbReference type="GO" id="GO:0005315">
    <property type="term" value="F:phosphate transmembrane transporter activity"/>
    <property type="evidence" value="ECO:0007669"/>
    <property type="project" value="InterPro"/>
</dbReference>
<accession>A0A0A7GEU9</accession>
<dbReference type="GO" id="GO:0016020">
    <property type="term" value="C:membrane"/>
    <property type="evidence" value="ECO:0007669"/>
    <property type="project" value="InterPro"/>
</dbReference>
<dbReference type="Gene3D" id="3.40.50.300">
    <property type="entry name" value="P-loop containing nucleotide triphosphate hydrolases"/>
    <property type="match status" value="1"/>
</dbReference>
<dbReference type="GO" id="GO:0016887">
    <property type="term" value="F:ATP hydrolysis activity"/>
    <property type="evidence" value="ECO:0007669"/>
    <property type="project" value="InterPro"/>
</dbReference>
<evidence type="ECO:0000256" key="2">
    <source>
        <dbReference type="ARBA" id="ARBA00022741"/>
    </source>
</evidence>
<proteinExistence type="predicted"/>
<dbReference type="PROSITE" id="PS50893">
    <property type="entry name" value="ABC_TRANSPORTER_2"/>
    <property type="match status" value="1"/>
</dbReference>
<feature type="domain" description="ABC transporter" evidence="4">
    <location>
        <begin position="2"/>
        <end position="226"/>
    </location>
</feature>
<dbReference type="InterPro" id="IPR003593">
    <property type="entry name" value="AAA+_ATPase"/>
</dbReference>
<gene>
    <name evidence="5" type="ORF">GACE_0433</name>
</gene>
<evidence type="ECO:0000259" key="4">
    <source>
        <dbReference type="PROSITE" id="PS50893"/>
    </source>
</evidence>
<dbReference type="Proteomes" id="UP000030624">
    <property type="component" value="Chromosome"/>
</dbReference>
<dbReference type="GeneID" id="24797038"/>
<organism evidence="5 6">
    <name type="scientific">Geoglobus acetivorans</name>
    <dbReference type="NCBI Taxonomy" id="565033"/>
    <lineage>
        <taxon>Archaea</taxon>
        <taxon>Methanobacteriati</taxon>
        <taxon>Methanobacteriota</taxon>
        <taxon>Archaeoglobi</taxon>
        <taxon>Archaeoglobales</taxon>
        <taxon>Archaeoglobaceae</taxon>
        <taxon>Geoglobus</taxon>
    </lineage>
</organism>
<dbReference type="PANTHER" id="PTHR43423:SF1">
    <property type="entry name" value="ABC TRANSPORTER I FAMILY MEMBER 17"/>
    <property type="match status" value="1"/>
</dbReference>
<evidence type="ECO:0000256" key="3">
    <source>
        <dbReference type="ARBA" id="ARBA00022840"/>
    </source>
</evidence>
<dbReference type="SUPFAM" id="SSF52540">
    <property type="entry name" value="P-loop containing nucleoside triphosphate hydrolases"/>
    <property type="match status" value="1"/>
</dbReference>
<dbReference type="InterPro" id="IPR003439">
    <property type="entry name" value="ABC_transporter-like_ATP-bd"/>
</dbReference>
<protein>
    <submittedName>
        <fullName evidence="5">Phosphate transport ATP-binding protein PstB</fullName>
    </submittedName>
</protein>
<dbReference type="InterPro" id="IPR005670">
    <property type="entry name" value="PstB-like"/>
</dbReference>